<keyword evidence="2" id="KW-1185">Reference proteome</keyword>
<sequence>MKKHIEKTICLIYSQSRRNNLRFEGLLKDDNETWDEMEAKVKNFLVEKLDFESAPEIERAHRTGQGESQVSVSTIARLLRVDRRVSNSLINFIYND</sequence>
<reference evidence="1 2" key="1">
    <citation type="submission" date="2022-05" db="EMBL/GenBank/DDBJ databases">
        <authorList>
            <consortium name="Genoscope - CEA"/>
            <person name="William W."/>
        </authorList>
    </citation>
    <scope>NUCLEOTIDE SEQUENCE [LARGE SCALE GENOMIC DNA]</scope>
</reference>
<evidence type="ECO:0000313" key="1">
    <source>
        <dbReference type="EMBL" id="CAH3029548.1"/>
    </source>
</evidence>
<gene>
    <name evidence="1" type="ORF">PEVE_00036331</name>
</gene>
<name>A0ABN8MLG9_9CNID</name>
<protein>
    <submittedName>
        <fullName evidence="1">Uncharacterized protein</fullName>
    </submittedName>
</protein>
<comment type="caution">
    <text evidence="1">The sequence shown here is derived from an EMBL/GenBank/DDBJ whole genome shotgun (WGS) entry which is preliminary data.</text>
</comment>
<accession>A0ABN8MLG9</accession>
<evidence type="ECO:0000313" key="2">
    <source>
        <dbReference type="Proteomes" id="UP001159427"/>
    </source>
</evidence>
<dbReference type="Gene3D" id="3.30.70.1820">
    <property type="entry name" value="L1 transposable element, RRM domain"/>
    <property type="match status" value="1"/>
</dbReference>
<proteinExistence type="predicted"/>
<organism evidence="1 2">
    <name type="scientific">Porites evermanni</name>
    <dbReference type="NCBI Taxonomy" id="104178"/>
    <lineage>
        <taxon>Eukaryota</taxon>
        <taxon>Metazoa</taxon>
        <taxon>Cnidaria</taxon>
        <taxon>Anthozoa</taxon>
        <taxon>Hexacorallia</taxon>
        <taxon>Scleractinia</taxon>
        <taxon>Fungiina</taxon>
        <taxon>Poritidae</taxon>
        <taxon>Porites</taxon>
    </lineage>
</organism>
<dbReference type="Proteomes" id="UP001159427">
    <property type="component" value="Unassembled WGS sequence"/>
</dbReference>
<dbReference type="EMBL" id="CALNXI010000579">
    <property type="protein sequence ID" value="CAH3029548.1"/>
    <property type="molecule type" value="Genomic_DNA"/>
</dbReference>